<organism evidence="1 2">
    <name type="scientific">Sphingobium indicum (strain DSM 16413 / CCM 7287 / MTCC 6362 / UT26 / NBRC 101211 / UT26S)</name>
    <name type="common">Sphingobium japonicum</name>
    <dbReference type="NCBI Taxonomy" id="452662"/>
    <lineage>
        <taxon>Bacteria</taxon>
        <taxon>Pseudomonadati</taxon>
        <taxon>Pseudomonadota</taxon>
        <taxon>Alphaproteobacteria</taxon>
        <taxon>Sphingomonadales</taxon>
        <taxon>Sphingomonadaceae</taxon>
        <taxon>Sphingobium</taxon>
    </lineage>
</organism>
<dbReference type="HOGENOM" id="CLU_1804951_0_0_5"/>
<sequence length="143" mass="15851">MRRKRIMMQVRREGARINRPPSNVALKKCGRKHMSFVDEWDQDRARNLVGCLVKETGFSASQIARRSGLAPSTLTRIYPNPTVGYSLSDRSVAKLKATFPDAFSTCETGALRLPSPVSEITANRPLTKSAVADSVRQWDCLAG</sequence>
<keyword evidence="2" id="KW-1185">Reference proteome</keyword>
<dbReference type="AlphaFoldDB" id="D4Z926"/>
<name>D4Z926_SPHIU</name>
<gene>
    <name evidence="1" type="ordered locus">SJA_P1-01560</name>
</gene>
<evidence type="ECO:0000313" key="2">
    <source>
        <dbReference type="Proteomes" id="UP000007753"/>
    </source>
</evidence>
<reference evidence="1 2" key="1">
    <citation type="journal article" date="2010" name="J. Bacteriol.">
        <title>Complete genome sequence of the representative gamma-hexachlorocyclohexane-degrading bacterium Sphingobium japonicum UT26.</title>
        <authorList>
            <person name="Nagata Y."/>
            <person name="Ohtsubo Y."/>
            <person name="Endo R."/>
            <person name="Ichikawa N."/>
            <person name="Ankai A."/>
            <person name="Oguchi A."/>
            <person name="Fukui S."/>
            <person name="Fujita N."/>
            <person name="Tsuda M."/>
        </authorList>
    </citation>
    <scope>NUCLEOTIDE SEQUENCE [LARGE SCALE GENOMIC DNA]</scope>
    <source>
        <strain evidence="2">DSM 16413 / CCM 7287 / MTCC 6362 / UT26 / NBRC 101211 / UT26S</strain>
        <plasmid evidence="1 2">pCHQ1</plasmid>
    </source>
</reference>
<keyword evidence="1" id="KW-0614">Plasmid</keyword>
<dbReference type="EMBL" id="AP010805">
    <property type="protein sequence ID" value="BAI99108.1"/>
    <property type="molecule type" value="Genomic_DNA"/>
</dbReference>
<geneLocation type="plasmid" evidence="1 2">
    <name>pCHQ1</name>
</geneLocation>
<accession>D4Z926</accession>
<dbReference type="Proteomes" id="UP000007753">
    <property type="component" value="Plasmid pCHQ1"/>
</dbReference>
<evidence type="ECO:0000313" key="1">
    <source>
        <dbReference type="EMBL" id="BAI99108.1"/>
    </source>
</evidence>
<protein>
    <submittedName>
        <fullName evidence="1">Uncharacterized protein</fullName>
    </submittedName>
</protein>
<proteinExistence type="predicted"/>
<dbReference type="KEGG" id="sjp:SJA_P1-01560"/>